<reference evidence="1 2" key="1">
    <citation type="submission" date="2019-07" db="EMBL/GenBank/DDBJ databases">
        <title>Ln-dependent methylotrophs.</title>
        <authorList>
            <person name="Tani A."/>
        </authorList>
    </citation>
    <scope>NUCLEOTIDE SEQUENCE [LARGE SCALE GENOMIC DNA]</scope>
    <source>
        <strain evidence="1 2">SM12</strain>
    </source>
</reference>
<dbReference type="RefSeq" id="WP_143127827.1">
    <property type="nucleotide sequence ID" value="NZ_VJMG01000090.1"/>
</dbReference>
<dbReference type="InterPro" id="IPR036102">
    <property type="entry name" value="OsmC/Ohrsf"/>
</dbReference>
<organism evidence="1 2">
    <name type="scientific">Rhizobium straminoryzae</name>
    <dbReference type="NCBI Taxonomy" id="1387186"/>
    <lineage>
        <taxon>Bacteria</taxon>
        <taxon>Pseudomonadati</taxon>
        <taxon>Pseudomonadota</taxon>
        <taxon>Alphaproteobacteria</taxon>
        <taxon>Hyphomicrobiales</taxon>
        <taxon>Rhizobiaceae</taxon>
        <taxon>Rhizobium/Agrobacterium group</taxon>
        <taxon>Rhizobium</taxon>
    </lineage>
</organism>
<dbReference type="PANTHER" id="PTHR34352:SF1">
    <property type="entry name" value="PROTEIN YHFA"/>
    <property type="match status" value="1"/>
</dbReference>
<dbReference type="InterPro" id="IPR003718">
    <property type="entry name" value="OsmC/Ohr_fam"/>
</dbReference>
<protein>
    <submittedName>
        <fullName evidence="1">OsmC family protein</fullName>
    </submittedName>
</protein>
<evidence type="ECO:0000313" key="1">
    <source>
        <dbReference type="EMBL" id="TRL31734.1"/>
    </source>
</evidence>
<comment type="caution">
    <text evidence="1">The sequence shown here is derived from an EMBL/GenBank/DDBJ whole genome shotgun (WGS) entry which is preliminary data.</text>
</comment>
<proteinExistence type="predicted"/>
<dbReference type="Pfam" id="PF02566">
    <property type="entry name" value="OsmC"/>
    <property type="match status" value="1"/>
</dbReference>
<keyword evidence="2" id="KW-1185">Reference proteome</keyword>
<dbReference type="SUPFAM" id="SSF82784">
    <property type="entry name" value="OsmC-like"/>
    <property type="match status" value="1"/>
</dbReference>
<gene>
    <name evidence="1" type="ORF">FNA46_24320</name>
</gene>
<dbReference type="Proteomes" id="UP000316801">
    <property type="component" value="Unassembled WGS sequence"/>
</dbReference>
<name>A0A549SQ52_9HYPH</name>
<dbReference type="PANTHER" id="PTHR34352">
    <property type="entry name" value="PROTEIN YHFA"/>
    <property type="match status" value="1"/>
</dbReference>
<dbReference type="EMBL" id="VJMG01000090">
    <property type="protein sequence ID" value="TRL31734.1"/>
    <property type="molecule type" value="Genomic_DNA"/>
</dbReference>
<evidence type="ECO:0000313" key="2">
    <source>
        <dbReference type="Proteomes" id="UP000316801"/>
    </source>
</evidence>
<dbReference type="AlphaFoldDB" id="A0A549SQ52"/>
<dbReference type="InterPro" id="IPR015946">
    <property type="entry name" value="KH_dom-like_a/b"/>
</dbReference>
<dbReference type="Gene3D" id="3.30.300.20">
    <property type="match status" value="1"/>
</dbReference>
<accession>A0A549SQ52</accession>
<sequence>MVEIKMKTRATGATATMAARGHASLVSETGGALDVTTGVSDPGFNPLDMLYASLAACLVLSVKGAVSQLHLLDAFESVTAHVAGEKAHEGPSRVAAIHADIRIAGAYTDAQRQEIVALAKKLCTVSNTLSVLPEITVTAAAA</sequence>